<dbReference type="Proteomes" id="UP000002424">
    <property type="component" value="Chromosome"/>
</dbReference>
<dbReference type="RefSeq" id="WP_012701930.1">
    <property type="nucleotide sequence ID" value="NC_012560.1"/>
</dbReference>
<evidence type="ECO:0000313" key="1">
    <source>
        <dbReference type="EMBL" id="ACO79550.1"/>
    </source>
</evidence>
<proteinExistence type="predicted"/>
<dbReference type="KEGG" id="avn:Avin_34000"/>
<dbReference type="STRING" id="322710.Avin_34000"/>
<protein>
    <submittedName>
        <fullName evidence="1">Uncharacterized protein</fullName>
    </submittedName>
</protein>
<dbReference type="EMBL" id="CP001157">
    <property type="protein sequence ID" value="ACO79550.1"/>
    <property type="molecule type" value="Genomic_DNA"/>
</dbReference>
<keyword evidence="2" id="KW-1185">Reference proteome</keyword>
<dbReference type="HOGENOM" id="CLU_3148990_0_0_6"/>
<dbReference type="EnsemblBacteria" id="ACO79550">
    <property type="protein sequence ID" value="ACO79550"/>
    <property type="gene ID" value="Avin_34000"/>
</dbReference>
<accession>C1DPX9</accession>
<dbReference type="GeneID" id="88188278"/>
<name>C1DPX9_AZOVD</name>
<reference evidence="1 2" key="1">
    <citation type="journal article" date="2009" name="J. Bacteriol.">
        <title>Genome sequence of Azotobacter vinelandii, an obligate aerobe specialized to support diverse anaerobic metabolic processes.</title>
        <authorList>
            <person name="Setubal J.C."/>
            <person name="dos Santos P."/>
            <person name="Goldman B.S."/>
            <person name="Ertesvag H."/>
            <person name="Espin G."/>
            <person name="Rubio L.M."/>
            <person name="Valla S."/>
            <person name="Almeida N.F."/>
            <person name="Balasubramanian D."/>
            <person name="Cromes L."/>
            <person name="Curatti L."/>
            <person name="Du Z."/>
            <person name="Godsy E."/>
            <person name="Goodner B."/>
            <person name="Hellner-Burris K."/>
            <person name="Hernandez J.A."/>
            <person name="Houmiel K."/>
            <person name="Imperial J."/>
            <person name="Kennedy C."/>
            <person name="Larson T.J."/>
            <person name="Latreille P."/>
            <person name="Ligon L.S."/>
            <person name="Lu J."/>
            <person name="Maerk M."/>
            <person name="Miller N.M."/>
            <person name="Norton S."/>
            <person name="O'Carroll I.P."/>
            <person name="Paulsen I."/>
            <person name="Raulfs E.C."/>
            <person name="Roemer R."/>
            <person name="Rosser J."/>
            <person name="Segura D."/>
            <person name="Slater S."/>
            <person name="Stricklin S.L."/>
            <person name="Studholme D.J."/>
            <person name="Sun J."/>
            <person name="Viana C.J."/>
            <person name="Wallin E."/>
            <person name="Wang B."/>
            <person name="Wheeler C."/>
            <person name="Zhu H."/>
            <person name="Dean D.R."/>
            <person name="Dixon R."/>
            <person name="Wood D."/>
        </authorList>
    </citation>
    <scope>NUCLEOTIDE SEQUENCE [LARGE SCALE GENOMIC DNA]</scope>
    <source>
        <strain evidence="2">DJ / ATCC BAA-1303</strain>
    </source>
</reference>
<evidence type="ECO:0000313" key="2">
    <source>
        <dbReference type="Proteomes" id="UP000002424"/>
    </source>
</evidence>
<organism evidence="1 2">
    <name type="scientific">Azotobacter vinelandii (strain DJ / ATCC BAA-1303)</name>
    <dbReference type="NCBI Taxonomy" id="322710"/>
    <lineage>
        <taxon>Bacteria</taxon>
        <taxon>Pseudomonadati</taxon>
        <taxon>Pseudomonadota</taxon>
        <taxon>Gammaproteobacteria</taxon>
        <taxon>Pseudomonadales</taxon>
        <taxon>Pseudomonadaceae</taxon>
        <taxon>Azotobacter</taxon>
    </lineage>
</organism>
<sequence>MDASKHENSIEQFEVELDVEEIRWEDISDEELESRISKETGGSAGGSQC</sequence>
<dbReference type="AlphaFoldDB" id="C1DPX9"/>
<gene>
    <name evidence="1" type="ordered locus">Avin_34000</name>
</gene>